<dbReference type="InterPro" id="IPR006029">
    <property type="entry name" value="Neurotrans-gated_channel_TM"/>
</dbReference>
<feature type="transmembrane region" description="Helical" evidence="12">
    <location>
        <begin position="278"/>
        <end position="297"/>
    </location>
</feature>
<keyword evidence="8" id="KW-0406">Ion transport</keyword>
<dbReference type="AlphaFoldDB" id="A0A7R8WZK6"/>
<dbReference type="InterPro" id="IPR006201">
    <property type="entry name" value="Neur_channel"/>
</dbReference>
<dbReference type="Pfam" id="PF02932">
    <property type="entry name" value="Neur_chan_memb"/>
    <property type="match status" value="1"/>
</dbReference>
<accession>A0A7R8WZK6</accession>
<evidence type="ECO:0000256" key="1">
    <source>
        <dbReference type="ARBA" id="ARBA00004141"/>
    </source>
</evidence>
<dbReference type="GO" id="GO:0099095">
    <property type="term" value="F:ligand-gated monoatomic anion channel activity"/>
    <property type="evidence" value="ECO:0007669"/>
    <property type="project" value="UniProtKB-ARBA"/>
</dbReference>
<proteinExistence type="predicted"/>
<feature type="region of interest" description="Disordered" evidence="11">
    <location>
        <begin position="360"/>
        <end position="384"/>
    </location>
</feature>
<dbReference type="InterPro" id="IPR036719">
    <property type="entry name" value="Neuro-gated_channel_TM_sf"/>
</dbReference>
<keyword evidence="6 13" id="KW-0732">Signal</keyword>
<dbReference type="GO" id="GO:0005886">
    <property type="term" value="C:plasma membrane"/>
    <property type="evidence" value="ECO:0007669"/>
    <property type="project" value="UniProtKB-SubCell"/>
</dbReference>
<evidence type="ECO:0000256" key="6">
    <source>
        <dbReference type="ARBA" id="ARBA00022729"/>
    </source>
</evidence>
<comment type="subcellular location">
    <subcellularLocation>
        <location evidence="2">Cell membrane</location>
    </subcellularLocation>
    <subcellularLocation>
        <location evidence="1">Membrane</location>
        <topology evidence="1">Multi-pass membrane protein</topology>
    </subcellularLocation>
</comment>
<evidence type="ECO:0000256" key="11">
    <source>
        <dbReference type="SAM" id="MobiDB-lite"/>
    </source>
</evidence>
<keyword evidence="10" id="KW-0407">Ion channel</keyword>
<evidence type="ECO:0000256" key="7">
    <source>
        <dbReference type="ARBA" id="ARBA00022989"/>
    </source>
</evidence>
<keyword evidence="5 12" id="KW-0812">Transmembrane</keyword>
<keyword evidence="9 12" id="KW-0472">Membrane</keyword>
<dbReference type="PRINTS" id="PR00253">
    <property type="entry name" value="GABAARECEPTR"/>
</dbReference>
<evidence type="ECO:0000256" key="10">
    <source>
        <dbReference type="ARBA" id="ARBA00023303"/>
    </source>
</evidence>
<evidence type="ECO:0000256" key="5">
    <source>
        <dbReference type="ARBA" id="ARBA00022692"/>
    </source>
</evidence>
<dbReference type="InterPro" id="IPR036734">
    <property type="entry name" value="Neur_chan_lig-bd_sf"/>
</dbReference>
<dbReference type="GO" id="GO:0005254">
    <property type="term" value="F:chloride channel activity"/>
    <property type="evidence" value="ECO:0007669"/>
    <property type="project" value="UniProtKB-ARBA"/>
</dbReference>
<dbReference type="GO" id="GO:0004888">
    <property type="term" value="F:transmembrane signaling receptor activity"/>
    <property type="evidence" value="ECO:0007669"/>
    <property type="project" value="InterPro"/>
</dbReference>
<evidence type="ECO:0000256" key="12">
    <source>
        <dbReference type="SAM" id="Phobius"/>
    </source>
</evidence>
<name>A0A7R8WZK6_9CRUS</name>
<protein>
    <submittedName>
        <fullName evidence="16">Uncharacterized protein</fullName>
    </submittedName>
</protein>
<evidence type="ECO:0000256" key="13">
    <source>
        <dbReference type="SAM" id="SignalP"/>
    </source>
</evidence>
<dbReference type="Pfam" id="PF02931">
    <property type="entry name" value="Neur_chan_LBD"/>
    <property type="match status" value="1"/>
</dbReference>
<dbReference type="EMBL" id="LR899625">
    <property type="protein sequence ID" value="CAD7241192.1"/>
    <property type="molecule type" value="Genomic_DNA"/>
</dbReference>
<dbReference type="Gene3D" id="1.20.58.390">
    <property type="entry name" value="Neurotransmitter-gated ion-channel transmembrane domain"/>
    <property type="match status" value="2"/>
</dbReference>
<feature type="transmembrane region" description="Helical" evidence="12">
    <location>
        <begin position="312"/>
        <end position="335"/>
    </location>
</feature>
<dbReference type="EMBL" id="CAJPEV010000108">
    <property type="protein sequence ID" value="CAG0880686.1"/>
    <property type="molecule type" value="Genomic_DNA"/>
</dbReference>
<feature type="transmembrane region" description="Helical" evidence="12">
    <location>
        <begin position="497"/>
        <end position="515"/>
    </location>
</feature>
<dbReference type="SUPFAM" id="SSF63712">
    <property type="entry name" value="Nicotinic receptor ligand binding domain-like"/>
    <property type="match status" value="1"/>
</dbReference>
<evidence type="ECO:0000256" key="2">
    <source>
        <dbReference type="ARBA" id="ARBA00004236"/>
    </source>
</evidence>
<sequence length="516" mass="59709">MESFQTVFFFFLLLCLGFLERVGGEPGARSPGRSRREKDLESTIATNGEGETTVQGTNMTSESLNVQFLAVNLAETLTNPKKYIKELPPFQPPEIHIATTMKLYHIDSISAQSSDFSVYLLLRHVWEDQRLNFMKGNVSGLLKREYISGSEWLYDLIWSPTLYFVNEKDSGIFHLSRRNVFVAIFMNGTARLKWENPKDCINREDFSFSEQTLINHECFDTELEDIHYVTGKNFSAIIVRFTIKRDPGHYILDYYLPSIFLIVVSWVNFWLDPSASPARVGLGTCTMLTFITLSRNIGDELPKLSYLRAVEIWFFVCISFIFLTLVEFAFANIIYRRGQAPVPLKKSTSKHILWYGLSPKANRSQSNSRKTRTKSEGNLDVPHSGYHGRYKDQGQLSVSSFDNMFLTRTLSDSMETLPMSNDDCKDIYIPVPSLQNDGNESSTSKPRQRKMSVLSVDWIKEKRRRAREEKEKKEVNREFKHMTPQEIAIWIDEKSRIVFPICFVIFCLLYWTLVFL</sequence>
<evidence type="ECO:0000256" key="8">
    <source>
        <dbReference type="ARBA" id="ARBA00023065"/>
    </source>
</evidence>
<feature type="domain" description="Neurotransmitter-gated ion-channel ligand-binding" evidence="14">
    <location>
        <begin position="74"/>
        <end position="190"/>
    </location>
</feature>
<keyword evidence="4" id="KW-1003">Cell membrane</keyword>
<feature type="signal peptide" evidence="13">
    <location>
        <begin position="1"/>
        <end position="24"/>
    </location>
</feature>
<dbReference type="GO" id="GO:0005230">
    <property type="term" value="F:extracellular ligand-gated monoatomic ion channel activity"/>
    <property type="evidence" value="ECO:0007669"/>
    <property type="project" value="InterPro"/>
</dbReference>
<feature type="domain" description="Neurotransmitter-gated ion-channel transmembrane" evidence="15">
    <location>
        <begin position="255"/>
        <end position="511"/>
    </location>
</feature>
<dbReference type="SUPFAM" id="SSF90112">
    <property type="entry name" value="Neurotransmitter-gated ion-channel transmembrane pore"/>
    <property type="match status" value="1"/>
</dbReference>
<gene>
    <name evidence="16" type="ORF">DSTB1V02_LOCUS1192</name>
</gene>
<evidence type="ECO:0000313" key="17">
    <source>
        <dbReference type="Proteomes" id="UP000677054"/>
    </source>
</evidence>
<evidence type="ECO:0000256" key="4">
    <source>
        <dbReference type="ARBA" id="ARBA00022475"/>
    </source>
</evidence>
<dbReference type="InterPro" id="IPR006202">
    <property type="entry name" value="Neur_chan_lig-bd"/>
</dbReference>
<evidence type="ECO:0000256" key="9">
    <source>
        <dbReference type="ARBA" id="ARBA00023136"/>
    </source>
</evidence>
<dbReference type="InterPro" id="IPR006028">
    <property type="entry name" value="GABAA/Glycine_rcpt"/>
</dbReference>
<feature type="transmembrane region" description="Helical" evidence="12">
    <location>
        <begin position="254"/>
        <end position="271"/>
    </location>
</feature>
<keyword evidence="3" id="KW-0813">Transport</keyword>
<dbReference type="Proteomes" id="UP000677054">
    <property type="component" value="Unassembled WGS sequence"/>
</dbReference>
<evidence type="ECO:0000313" key="16">
    <source>
        <dbReference type="EMBL" id="CAD7241192.1"/>
    </source>
</evidence>
<dbReference type="InterPro" id="IPR038050">
    <property type="entry name" value="Neuro_actylchol_rec"/>
</dbReference>
<dbReference type="OrthoDB" id="6381752at2759"/>
<reference evidence="16" key="1">
    <citation type="submission" date="2020-11" db="EMBL/GenBank/DDBJ databases">
        <authorList>
            <person name="Tran Van P."/>
        </authorList>
    </citation>
    <scope>NUCLEOTIDE SEQUENCE</scope>
</reference>
<organism evidence="16">
    <name type="scientific">Darwinula stevensoni</name>
    <dbReference type="NCBI Taxonomy" id="69355"/>
    <lineage>
        <taxon>Eukaryota</taxon>
        <taxon>Metazoa</taxon>
        <taxon>Ecdysozoa</taxon>
        <taxon>Arthropoda</taxon>
        <taxon>Crustacea</taxon>
        <taxon>Oligostraca</taxon>
        <taxon>Ostracoda</taxon>
        <taxon>Podocopa</taxon>
        <taxon>Podocopida</taxon>
        <taxon>Darwinulocopina</taxon>
        <taxon>Darwinuloidea</taxon>
        <taxon>Darwinulidae</taxon>
        <taxon>Darwinula</taxon>
    </lineage>
</organism>
<keyword evidence="7 12" id="KW-1133">Transmembrane helix</keyword>
<evidence type="ECO:0000259" key="15">
    <source>
        <dbReference type="Pfam" id="PF02932"/>
    </source>
</evidence>
<feature type="chain" id="PRO_5036402369" evidence="13">
    <location>
        <begin position="25"/>
        <end position="516"/>
    </location>
</feature>
<evidence type="ECO:0000259" key="14">
    <source>
        <dbReference type="Pfam" id="PF02931"/>
    </source>
</evidence>
<evidence type="ECO:0000256" key="3">
    <source>
        <dbReference type="ARBA" id="ARBA00022448"/>
    </source>
</evidence>
<keyword evidence="17" id="KW-1185">Reference proteome</keyword>
<dbReference type="PANTHER" id="PTHR18945">
    <property type="entry name" value="NEUROTRANSMITTER GATED ION CHANNEL"/>
    <property type="match status" value="1"/>
</dbReference>
<dbReference type="Gene3D" id="2.70.170.10">
    <property type="entry name" value="Neurotransmitter-gated ion-channel ligand-binding domain"/>
    <property type="match status" value="1"/>
</dbReference>
<dbReference type="CDD" id="cd19049">
    <property type="entry name" value="LGIC_TM_anion"/>
    <property type="match status" value="1"/>
</dbReference>